<feature type="compositionally biased region" description="Basic residues" evidence="7">
    <location>
        <begin position="578"/>
        <end position="588"/>
    </location>
</feature>
<evidence type="ECO:0000256" key="3">
    <source>
        <dbReference type="ARBA" id="ARBA00022771"/>
    </source>
</evidence>
<feature type="domain" description="ZAD" evidence="9">
    <location>
        <begin position="22"/>
        <end position="92"/>
    </location>
</feature>
<keyword evidence="10" id="KW-1185">Reference proteome</keyword>
<evidence type="ECO:0000256" key="6">
    <source>
        <dbReference type="PROSITE-ProRule" id="PRU01263"/>
    </source>
</evidence>
<keyword evidence="3 5" id="KW-0863">Zinc-finger</keyword>
<feature type="region of interest" description="Disordered" evidence="7">
    <location>
        <begin position="187"/>
        <end position="208"/>
    </location>
</feature>
<feature type="binding site" evidence="6">
    <location>
        <position position="27"/>
    </location>
    <ligand>
        <name>Zn(2+)</name>
        <dbReference type="ChEBI" id="CHEBI:29105"/>
    </ligand>
</feature>
<evidence type="ECO:0000256" key="4">
    <source>
        <dbReference type="ARBA" id="ARBA00022833"/>
    </source>
</evidence>
<dbReference type="SMART" id="SM00355">
    <property type="entry name" value="ZnF_C2H2"/>
    <property type="match status" value="11"/>
</dbReference>
<feature type="binding site" evidence="6">
    <location>
        <position position="68"/>
    </location>
    <ligand>
        <name>Zn(2+)</name>
        <dbReference type="ChEBI" id="CHEBI:29105"/>
    </ligand>
</feature>
<dbReference type="PANTHER" id="PTHR24379:SF121">
    <property type="entry name" value="C2H2-TYPE DOMAIN-CONTAINING PROTEIN"/>
    <property type="match status" value="1"/>
</dbReference>
<keyword evidence="1 6" id="KW-0479">Metal-binding</keyword>
<evidence type="ECO:0000256" key="5">
    <source>
        <dbReference type="PROSITE-ProRule" id="PRU00042"/>
    </source>
</evidence>
<proteinExistence type="predicted"/>
<evidence type="ECO:0000256" key="2">
    <source>
        <dbReference type="ARBA" id="ARBA00022737"/>
    </source>
</evidence>
<gene>
    <name evidence="11" type="primary">LOC112056361</name>
</gene>
<evidence type="ECO:0000313" key="10">
    <source>
        <dbReference type="Proteomes" id="UP001652582"/>
    </source>
</evidence>
<dbReference type="InterPro" id="IPR012934">
    <property type="entry name" value="Znf_AD"/>
</dbReference>
<dbReference type="GeneID" id="112056361"/>
<sequence>MEFRGRRIMRNIHKNVLPDQAQFCVTCLRTDCKLYPFTQYSLGEAYELLTGNSLQQEVRFTSKFCTECAHRLTSCRKFRARSLQAYDALVELAQMHDVLTTEDIKSINNKYSSCLSYSDVTLTLVTPEHDSSATNQHDVKVEPKVEHIKSEAGEELSDDGDKDSGNPNDVDMENIEELHENVKDTMNRGNIDTAKPKTKRKPKIKKGYKTSAEVQEMMKLFHLNKLTIEEQLADIQNRKESSNYKNSVYKCDVCFKGFASQNTYETHLKMHSTEYGQFLCEICKVYTKSASALRLHCKESHSTTYNCVSCPFVTKQKCSAVSHARWHTGVKYKCELCPEEYDKKTSLLSHTRLSHPSDVACPFCGYCFVNQYGLRKHLEMKHRFDSAQEVTGPLCGECDIRFASEAAFQQHVLVSPKHNTDRLHRNQPSVKHKRRSSTKIVECEQCGLSCNGYRIYYSHFARLHPRAAPAQSAPRTHLCELCGLAFSSRWTLRDHEQLHQSSTVFQCDICKSKYSRRYSLINHMKSHCKPPPVFECPICGKKFNNKGNTHRHIMSHSELRPFECPQCGQRFVTAADRRAHRRHAHRRQPWPGRRAERVRASRRRDDKEPARQLLKTETAKT</sequence>
<evidence type="ECO:0000313" key="11">
    <source>
        <dbReference type="RefSeq" id="XP_052746308.1"/>
    </source>
</evidence>
<dbReference type="PANTHER" id="PTHR24379">
    <property type="entry name" value="KRAB AND ZINC FINGER DOMAIN-CONTAINING"/>
    <property type="match status" value="1"/>
</dbReference>
<dbReference type="PROSITE" id="PS51915">
    <property type="entry name" value="ZAD"/>
    <property type="match status" value="1"/>
</dbReference>
<dbReference type="Pfam" id="PF12874">
    <property type="entry name" value="zf-met"/>
    <property type="match status" value="2"/>
</dbReference>
<feature type="region of interest" description="Disordered" evidence="7">
    <location>
        <begin position="577"/>
        <end position="621"/>
    </location>
</feature>
<feature type="compositionally biased region" description="Basic and acidic residues" evidence="7">
    <location>
        <begin position="593"/>
        <end position="610"/>
    </location>
</feature>
<evidence type="ECO:0000256" key="7">
    <source>
        <dbReference type="SAM" id="MobiDB-lite"/>
    </source>
</evidence>
<evidence type="ECO:0000259" key="8">
    <source>
        <dbReference type="PROSITE" id="PS50157"/>
    </source>
</evidence>
<feature type="compositionally biased region" description="Basic residues" evidence="7">
    <location>
        <begin position="196"/>
        <end position="208"/>
    </location>
</feature>
<feature type="domain" description="C2H2-type" evidence="8">
    <location>
        <begin position="359"/>
        <end position="387"/>
    </location>
</feature>
<dbReference type="PROSITE" id="PS50157">
    <property type="entry name" value="ZINC_FINGER_C2H2_2"/>
    <property type="match status" value="7"/>
</dbReference>
<dbReference type="RefSeq" id="XP_052746308.1">
    <property type="nucleotide sequence ID" value="XM_052890348.1"/>
</dbReference>
<feature type="domain" description="C2H2-type" evidence="8">
    <location>
        <begin position="332"/>
        <end position="360"/>
    </location>
</feature>
<feature type="domain" description="C2H2-type" evidence="8">
    <location>
        <begin position="477"/>
        <end position="504"/>
    </location>
</feature>
<accession>A0ABM3M4A1</accession>
<feature type="domain" description="C2H2-type" evidence="8">
    <location>
        <begin position="505"/>
        <end position="532"/>
    </location>
</feature>
<evidence type="ECO:0000259" key="9">
    <source>
        <dbReference type="PROSITE" id="PS51915"/>
    </source>
</evidence>
<feature type="domain" description="C2H2-type" evidence="8">
    <location>
        <begin position="249"/>
        <end position="276"/>
    </location>
</feature>
<dbReference type="PROSITE" id="PS00028">
    <property type="entry name" value="ZINC_FINGER_C2H2_1"/>
    <property type="match status" value="8"/>
</dbReference>
<dbReference type="InterPro" id="IPR013087">
    <property type="entry name" value="Znf_C2H2_type"/>
</dbReference>
<feature type="domain" description="C2H2-type" evidence="8">
    <location>
        <begin position="534"/>
        <end position="561"/>
    </location>
</feature>
<keyword evidence="4 6" id="KW-0862">Zinc</keyword>
<dbReference type="Proteomes" id="UP001652582">
    <property type="component" value="Chromosome 27"/>
</dbReference>
<name>A0ABM3M4A1_BICAN</name>
<dbReference type="InterPro" id="IPR036236">
    <property type="entry name" value="Znf_C2H2_sf"/>
</dbReference>
<feature type="binding site" evidence="6">
    <location>
        <position position="65"/>
    </location>
    <ligand>
        <name>Zn(2+)</name>
        <dbReference type="ChEBI" id="CHEBI:29105"/>
    </ligand>
</feature>
<dbReference type="SMART" id="SM00868">
    <property type="entry name" value="zf-AD"/>
    <property type="match status" value="2"/>
</dbReference>
<feature type="domain" description="C2H2-type" evidence="8">
    <location>
        <begin position="562"/>
        <end position="590"/>
    </location>
</feature>
<feature type="binding site" evidence="6">
    <location>
        <position position="24"/>
    </location>
    <ligand>
        <name>Zn(2+)</name>
        <dbReference type="ChEBI" id="CHEBI:29105"/>
    </ligand>
</feature>
<dbReference type="Pfam" id="PF00096">
    <property type="entry name" value="zf-C2H2"/>
    <property type="match status" value="5"/>
</dbReference>
<dbReference type="SUPFAM" id="SSF57667">
    <property type="entry name" value="beta-beta-alpha zinc fingers"/>
    <property type="match status" value="4"/>
</dbReference>
<organism evidence="10 11">
    <name type="scientific">Bicyclus anynana</name>
    <name type="common">Squinting bush brown butterfly</name>
    <dbReference type="NCBI Taxonomy" id="110368"/>
    <lineage>
        <taxon>Eukaryota</taxon>
        <taxon>Metazoa</taxon>
        <taxon>Ecdysozoa</taxon>
        <taxon>Arthropoda</taxon>
        <taxon>Hexapoda</taxon>
        <taxon>Insecta</taxon>
        <taxon>Pterygota</taxon>
        <taxon>Neoptera</taxon>
        <taxon>Endopterygota</taxon>
        <taxon>Lepidoptera</taxon>
        <taxon>Glossata</taxon>
        <taxon>Ditrysia</taxon>
        <taxon>Papilionoidea</taxon>
        <taxon>Nymphalidae</taxon>
        <taxon>Satyrinae</taxon>
        <taxon>Satyrini</taxon>
        <taxon>Mycalesina</taxon>
        <taxon>Bicyclus</taxon>
    </lineage>
</organism>
<dbReference type="Gene3D" id="3.30.160.60">
    <property type="entry name" value="Classic Zinc Finger"/>
    <property type="match status" value="6"/>
</dbReference>
<keyword evidence="2" id="KW-0677">Repeat</keyword>
<protein>
    <submittedName>
        <fullName evidence="11">Zinc finger protein 709</fullName>
    </submittedName>
</protein>
<reference evidence="11" key="1">
    <citation type="submission" date="2025-08" db="UniProtKB">
        <authorList>
            <consortium name="RefSeq"/>
        </authorList>
    </citation>
    <scope>IDENTIFICATION</scope>
</reference>
<evidence type="ECO:0000256" key="1">
    <source>
        <dbReference type="ARBA" id="ARBA00022723"/>
    </source>
</evidence>